<dbReference type="Proteomes" id="UP000827092">
    <property type="component" value="Unassembled WGS sequence"/>
</dbReference>
<dbReference type="EMBL" id="JAFNEN010000038">
    <property type="protein sequence ID" value="KAG8198620.1"/>
    <property type="molecule type" value="Genomic_DNA"/>
</dbReference>
<name>A0AAV6VR38_9ARAC</name>
<gene>
    <name evidence="1" type="ORF">JTE90_026517</name>
</gene>
<proteinExistence type="predicted"/>
<dbReference type="AlphaFoldDB" id="A0AAV6VR38"/>
<evidence type="ECO:0000313" key="1">
    <source>
        <dbReference type="EMBL" id="KAG8198620.1"/>
    </source>
</evidence>
<keyword evidence="2" id="KW-1185">Reference proteome</keyword>
<reference evidence="1 2" key="1">
    <citation type="journal article" date="2022" name="Nat. Ecol. Evol.">
        <title>A masculinizing supergene underlies an exaggerated male reproductive morph in a spider.</title>
        <authorList>
            <person name="Hendrickx F."/>
            <person name="De Corte Z."/>
            <person name="Sonet G."/>
            <person name="Van Belleghem S.M."/>
            <person name="Kostlbacher S."/>
            <person name="Vangestel C."/>
        </authorList>
    </citation>
    <scope>NUCLEOTIDE SEQUENCE [LARGE SCALE GENOMIC DNA]</scope>
    <source>
        <strain evidence="1">W744_W776</strain>
    </source>
</reference>
<sequence>MDSGPNVEASEVLQELSQNDLHGLVPEEEAFELESLFAVISSDTKNLQQLEEDLDTACLFPNMPPPSSTETIKGKWDSEVLF</sequence>
<accession>A0AAV6VR38</accession>
<comment type="caution">
    <text evidence="1">The sequence shown here is derived from an EMBL/GenBank/DDBJ whole genome shotgun (WGS) entry which is preliminary data.</text>
</comment>
<protein>
    <submittedName>
        <fullName evidence="1">Uncharacterized protein</fullName>
    </submittedName>
</protein>
<organism evidence="1 2">
    <name type="scientific">Oedothorax gibbosus</name>
    <dbReference type="NCBI Taxonomy" id="931172"/>
    <lineage>
        <taxon>Eukaryota</taxon>
        <taxon>Metazoa</taxon>
        <taxon>Ecdysozoa</taxon>
        <taxon>Arthropoda</taxon>
        <taxon>Chelicerata</taxon>
        <taxon>Arachnida</taxon>
        <taxon>Araneae</taxon>
        <taxon>Araneomorphae</taxon>
        <taxon>Entelegynae</taxon>
        <taxon>Araneoidea</taxon>
        <taxon>Linyphiidae</taxon>
        <taxon>Erigoninae</taxon>
        <taxon>Oedothorax</taxon>
    </lineage>
</organism>
<evidence type="ECO:0000313" key="2">
    <source>
        <dbReference type="Proteomes" id="UP000827092"/>
    </source>
</evidence>